<feature type="repeat" description="Solcar" evidence="8">
    <location>
        <begin position="150"/>
        <end position="241"/>
    </location>
</feature>
<dbReference type="EMBL" id="CDMZ01002547">
    <property type="protein sequence ID" value="CEM42862.1"/>
    <property type="molecule type" value="Genomic_DNA"/>
</dbReference>
<accession>A0A0G4HG16</accession>
<feature type="repeat" description="Solcar" evidence="8">
    <location>
        <begin position="250"/>
        <end position="336"/>
    </location>
</feature>
<dbReference type="InterPro" id="IPR044712">
    <property type="entry name" value="SLC25A32-like"/>
</dbReference>
<gene>
    <name evidence="12" type="ORF">Cvel_27095</name>
</gene>
<evidence type="ECO:0000256" key="2">
    <source>
        <dbReference type="ARBA" id="ARBA00006375"/>
    </source>
</evidence>
<feature type="compositionally biased region" description="Polar residues" evidence="10">
    <location>
        <begin position="14"/>
        <end position="25"/>
    </location>
</feature>
<dbReference type="GO" id="GO:0016020">
    <property type="term" value="C:membrane"/>
    <property type="evidence" value="ECO:0007669"/>
    <property type="project" value="UniProtKB-SubCell"/>
</dbReference>
<dbReference type="InterPro" id="IPR018108">
    <property type="entry name" value="MCP_transmembrane"/>
</dbReference>
<dbReference type="Gene3D" id="1.50.40.10">
    <property type="entry name" value="Mitochondrial carrier domain"/>
    <property type="match status" value="2"/>
</dbReference>
<evidence type="ECO:0000256" key="5">
    <source>
        <dbReference type="ARBA" id="ARBA00022737"/>
    </source>
</evidence>
<evidence type="ECO:0000256" key="4">
    <source>
        <dbReference type="ARBA" id="ARBA00022692"/>
    </source>
</evidence>
<evidence type="ECO:0000256" key="11">
    <source>
        <dbReference type="SAM" id="Phobius"/>
    </source>
</evidence>
<feature type="transmembrane region" description="Helical" evidence="11">
    <location>
        <begin position="213"/>
        <end position="235"/>
    </location>
</feature>
<evidence type="ECO:0000256" key="6">
    <source>
        <dbReference type="ARBA" id="ARBA00022989"/>
    </source>
</evidence>
<sequence>MMLNGLGKDDEGPSRSNTSPPSASLKSGEKTNAGEGLADAAVRKKESHSAVPSFFAGLVASAILHPFDLIKTRMQVSTSSGGAIPLYKGSWDACKAITAKEGVAGLYKGLSATVLASGVSWGLFRFLFDHVRYAVDEFGRTGGKAEGAHISFNANLVAGLIAGGLCTCVVHPLWLLKSRMEMQSFESKAAGWIQYRGPIDCLSKIVRTEGPLALYKGIGPALCLVPHAAIQMIVYEEMKKAALPHPGERVHPVLPFVWGASSKLIAASVTYPFIVLRSQQQMQHSPFSGVRMSGIVRALVGRDGALALYRGFVVHVQRACINSGVLFLFFEGFSGKLTIAPGWGTYLSGVQRAVKGLWGSGKGKGDGSGGTDAGSSTGDAVKEPTGSAACQATSREIDQTFVKSSSVNLDFGLDSGLSKGFLHKLFLWTQETQTQSVSIH</sequence>
<evidence type="ECO:0000256" key="3">
    <source>
        <dbReference type="ARBA" id="ARBA00022448"/>
    </source>
</evidence>
<evidence type="ECO:0000256" key="1">
    <source>
        <dbReference type="ARBA" id="ARBA00004141"/>
    </source>
</evidence>
<feature type="region of interest" description="Disordered" evidence="10">
    <location>
        <begin position="1"/>
        <end position="33"/>
    </location>
</feature>
<feature type="repeat" description="Solcar" evidence="8">
    <location>
        <begin position="44"/>
        <end position="134"/>
    </location>
</feature>
<keyword evidence="3 9" id="KW-0813">Transport</keyword>
<dbReference type="InterPro" id="IPR023395">
    <property type="entry name" value="MCP_dom_sf"/>
</dbReference>
<keyword evidence="4 8" id="KW-0812">Transmembrane</keyword>
<proteinExistence type="inferred from homology"/>
<protein>
    <recommendedName>
        <fullName evidence="13">Mitochondrial carrier protein</fullName>
    </recommendedName>
</protein>
<keyword evidence="6 11" id="KW-1133">Transmembrane helix</keyword>
<reference evidence="12" key="1">
    <citation type="submission" date="2014-11" db="EMBL/GenBank/DDBJ databases">
        <authorList>
            <person name="Otto D Thomas"/>
            <person name="Naeem Raeece"/>
        </authorList>
    </citation>
    <scope>NUCLEOTIDE SEQUENCE</scope>
</reference>
<evidence type="ECO:0000256" key="10">
    <source>
        <dbReference type="SAM" id="MobiDB-lite"/>
    </source>
</evidence>
<feature type="transmembrane region" description="Helical" evidence="11">
    <location>
        <begin position="255"/>
        <end position="276"/>
    </location>
</feature>
<dbReference type="VEuPathDB" id="CryptoDB:Cvel_27095"/>
<comment type="similarity">
    <text evidence="2 9">Belongs to the mitochondrial carrier (TC 2.A.29) family.</text>
</comment>
<comment type="subcellular location">
    <subcellularLocation>
        <location evidence="1">Membrane</location>
        <topology evidence="1">Multi-pass membrane protein</topology>
    </subcellularLocation>
</comment>
<feature type="compositionally biased region" description="Gly residues" evidence="10">
    <location>
        <begin position="361"/>
        <end position="372"/>
    </location>
</feature>
<dbReference type="PROSITE" id="PS50920">
    <property type="entry name" value="SOLCAR"/>
    <property type="match status" value="3"/>
</dbReference>
<evidence type="ECO:0000256" key="8">
    <source>
        <dbReference type="PROSITE-ProRule" id="PRU00282"/>
    </source>
</evidence>
<dbReference type="GO" id="GO:0055085">
    <property type="term" value="P:transmembrane transport"/>
    <property type="evidence" value="ECO:0007669"/>
    <property type="project" value="InterPro"/>
</dbReference>
<name>A0A0G4HG16_9ALVE</name>
<organism evidence="12">
    <name type="scientific">Chromera velia CCMP2878</name>
    <dbReference type="NCBI Taxonomy" id="1169474"/>
    <lineage>
        <taxon>Eukaryota</taxon>
        <taxon>Sar</taxon>
        <taxon>Alveolata</taxon>
        <taxon>Colpodellida</taxon>
        <taxon>Chromeraceae</taxon>
        <taxon>Chromera</taxon>
    </lineage>
</organism>
<dbReference type="SUPFAM" id="SSF103506">
    <property type="entry name" value="Mitochondrial carrier"/>
    <property type="match status" value="1"/>
</dbReference>
<evidence type="ECO:0000256" key="9">
    <source>
        <dbReference type="RuleBase" id="RU000488"/>
    </source>
</evidence>
<feature type="transmembrane region" description="Helical" evidence="11">
    <location>
        <begin position="156"/>
        <end position="176"/>
    </location>
</feature>
<dbReference type="PhylomeDB" id="A0A0G4HG16"/>
<dbReference type="Pfam" id="PF00153">
    <property type="entry name" value="Mito_carr"/>
    <property type="match status" value="3"/>
</dbReference>
<dbReference type="GO" id="GO:0006862">
    <property type="term" value="P:nucleotide transport"/>
    <property type="evidence" value="ECO:0007669"/>
    <property type="project" value="InterPro"/>
</dbReference>
<dbReference type="PANTHER" id="PTHR45683">
    <property type="entry name" value="MITOCHONDRIAL NICOTINAMIDE ADENINE DINUCLEOTIDE TRANSPORTER 1-RELATED-RELATED"/>
    <property type="match status" value="1"/>
</dbReference>
<feature type="region of interest" description="Disordered" evidence="10">
    <location>
        <begin position="361"/>
        <end position="388"/>
    </location>
</feature>
<evidence type="ECO:0000313" key="12">
    <source>
        <dbReference type="EMBL" id="CEM42862.1"/>
    </source>
</evidence>
<evidence type="ECO:0008006" key="13">
    <source>
        <dbReference type="Google" id="ProtNLM"/>
    </source>
</evidence>
<keyword evidence="7 8" id="KW-0472">Membrane</keyword>
<dbReference type="AlphaFoldDB" id="A0A0G4HG16"/>
<keyword evidence="5" id="KW-0677">Repeat</keyword>
<evidence type="ECO:0000256" key="7">
    <source>
        <dbReference type="ARBA" id="ARBA00023136"/>
    </source>
</evidence>